<proteinExistence type="inferred from homology"/>
<dbReference type="PANTHER" id="PTHR46128:SF329">
    <property type="entry name" value="MITOCHONDRIAL GROUP I INTRON SPLICING FACTOR DMR1"/>
    <property type="match status" value="1"/>
</dbReference>
<comment type="similarity">
    <text evidence="1">Belongs to the PPR family. P subfamily.</text>
</comment>
<sequence length="856" mass="96525">MRELVILSYSSIATPSHNHHHHHHHNHNPIKPFKPNTTTKLSPSKPPQPQPQPQPPISTLNSPSPLLSSRHTLHLKYYANLASKLAEQGKLQDFAMIVETVIVSGADASQFVSALSVELVAKGISVGLREGKVRSVIEVLRKVEQLGVAPLKLFDGSTMELLGNEFYRIVQCGKVEEVVEFMEILAGFRFSIKELLKSSDIIRACVDKRNPKLAIRYACILPYGHILFSTIIHEFGKKGDLVSALTAYEASKQHLTGPNMYVYRTIIDVCGLCGDFMKSRYIYEDLLKQKITPNIYVFNSLMNVNAHDLSYILHVHKNMRKLGVMEDMASYNILLKACCLAGRVDMAQYIYMEVQHLESTGVLKLDVFTYSTIVKVFADAKLWQMALHIKEDMLSAGVAPNTVAWSSLIRACANAGLVERAIQLFDEMLLAGCEPNTQCCNILLDACVETCQFDRAFRLFQSWMGGRVSETIGECNINLNAEQGDKNCSTSVPTGISTSHLLNYPRKFPFTPTTATYNILMKACGTDYYRAKALMNEMRVVGLSPNNISWSILIDICGGSGNVEDAIRIFRYMLGAGIQPDVIAYTTAIKVCVESENLKLAFSLFEEMKNYQIRPNMVTYNTLLRARSRYGSLDEVQQCLSVYQDMRRAGYKPNDYYLEELIEEWCEGVIQDDNQNKEEFSSCNKTYLGRPQSLLLEKIAMHLQKSNSESLTIDLKGLTKVEARIVVLAVLRMFKENYHTHGHSVKDDILITFGISKAVTDPATHNFEVKSAIIKLLQDELGLEVLLAGPRNALNKKKNSESLLESDLNFEQLTRRKSLLTELESSTRRPDVVQRLKVTRKSLQHWLQRRLGAIRR</sequence>
<feature type="repeat" description="PPR" evidence="3">
    <location>
        <begin position="616"/>
        <end position="653"/>
    </location>
</feature>
<evidence type="ECO:0000313" key="7">
    <source>
        <dbReference type="Proteomes" id="UP001324115"/>
    </source>
</evidence>
<evidence type="ECO:0000256" key="4">
    <source>
        <dbReference type="SAM" id="MobiDB-lite"/>
    </source>
</evidence>
<dbReference type="Pfam" id="PF17177">
    <property type="entry name" value="PPR_long"/>
    <property type="match status" value="1"/>
</dbReference>
<evidence type="ECO:0000256" key="3">
    <source>
        <dbReference type="PROSITE-ProRule" id="PRU00708"/>
    </source>
</evidence>
<dbReference type="Gene3D" id="1.25.40.10">
    <property type="entry name" value="Tetratricopeptide repeat domain"/>
    <property type="match status" value="3"/>
</dbReference>
<name>A0AAN7F026_QUERU</name>
<dbReference type="EMBL" id="JAXUIC010000007">
    <property type="protein sequence ID" value="KAK4583430.1"/>
    <property type="molecule type" value="Genomic_DNA"/>
</dbReference>
<keyword evidence="2" id="KW-0677">Repeat</keyword>
<evidence type="ECO:0000313" key="6">
    <source>
        <dbReference type="EMBL" id="KAK4583430.1"/>
    </source>
</evidence>
<dbReference type="InterPro" id="IPR011990">
    <property type="entry name" value="TPR-like_helical_dom_sf"/>
</dbReference>
<feature type="repeat" description="PPR" evidence="3">
    <location>
        <begin position="401"/>
        <end position="435"/>
    </location>
</feature>
<dbReference type="PROSITE" id="PS51375">
    <property type="entry name" value="PPR"/>
    <property type="match status" value="7"/>
</dbReference>
<gene>
    <name evidence="6" type="ORF">RGQ29_026244</name>
</gene>
<evidence type="ECO:0000256" key="1">
    <source>
        <dbReference type="ARBA" id="ARBA00007626"/>
    </source>
</evidence>
<feature type="compositionally biased region" description="Basic residues" evidence="4">
    <location>
        <begin position="17"/>
        <end position="28"/>
    </location>
</feature>
<evidence type="ECO:0000256" key="2">
    <source>
        <dbReference type="ARBA" id="ARBA00022737"/>
    </source>
</evidence>
<dbReference type="PANTHER" id="PTHR46128">
    <property type="entry name" value="MITOCHONDRIAL GROUP I INTRON SPLICING FACTOR CCM1"/>
    <property type="match status" value="1"/>
</dbReference>
<feature type="compositionally biased region" description="Pro residues" evidence="4">
    <location>
        <begin position="44"/>
        <end position="56"/>
    </location>
</feature>
<evidence type="ECO:0000259" key="5">
    <source>
        <dbReference type="Pfam" id="PF17177"/>
    </source>
</evidence>
<dbReference type="Proteomes" id="UP001324115">
    <property type="component" value="Unassembled WGS sequence"/>
</dbReference>
<protein>
    <recommendedName>
        <fullName evidence="5">PROP1-like PPR domain-containing protein</fullName>
    </recommendedName>
</protein>
<dbReference type="Pfam" id="PF13041">
    <property type="entry name" value="PPR_2"/>
    <property type="match status" value="1"/>
</dbReference>
<dbReference type="Pfam" id="PF01535">
    <property type="entry name" value="PPR"/>
    <property type="match status" value="1"/>
</dbReference>
<feature type="domain" description="PROP1-like PPR" evidence="5">
    <location>
        <begin position="232"/>
        <end position="362"/>
    </location>
</feature>
<dbReference type="Pfam" id="PF13812">
    <property type="entry name" value="PPR_3"/>
    <property type="match status" value="1"/>
</dbReference>
<reference evidence="6 7" key="1">
    <citation type="journal article" date="2023" name="G3 (Bethesda)">
        <title>A haplotype-resolved chromosome-scale genome for Quercus rubra L. provides insights into the genetics of adaptive traits for red oak species.</title>
        <authorList>
            <person name="Kapoor B."/>
            <person name="Jenkins J."/>
            <person name="Schmutz J."/>
            <person name="Zhebentyayeva T."/>
            <person name="Kuelheim C."/>
            <person name="Coggeshall M."/>
            <person name="Heim C."/>
            <person name="Lasky J.R."/>
            <person name="Leites L."/>
            <person name="Islam-Faridi N."/>
            <person name="Romero-Severson J."/>
            <person name="DeLeo V.L."/>
            <person name="Lucas S.M."/>
            <person name="Lazic D."/>
            <person name="Gailing O."/>
            <person name="Carlson J."/>
            <person name="Staton M."/>
        </authorList>
    </citation>
    <scope>NUCLEOTIDE SEQUENCE [LARGE SCALE GENOMIC DNA]</scope>
    <source>
        <strain evidence="6">Pseudo-F2</strain>
    </source>
</reference>
<dbReference type="InterPro" id="IPR050872">
    <property type="entry name" value="PPR_P_subfamily"/>
</dbReference>
<accession>A0AAN7F026</accession>
<feature type="repeat" description="PPR" evidence="3">
    <location>
        <begin position="581"/>
        <end position="615"/>
    </location>
</feature>
<feature type="repeat" description="PPR" evidence="3">
    <location>
        <begin position="546"/>
        <end position="580"/>
    </location>
</feature>
<feature type="repeat" description="PPR" evidence="3">
    <location>
        <begin position="327"/>
        <end position="357"/>
    </location>
</feature>
<organism evidence="6 7">
    <name type="scientific">Quercus rubra</name>
    <name type="common">Northern red oak</name>
    <name type="synonym">Quercus borealis</name>
    <dbReference type="NCBI Taxonomy" id="3512"/>
    <lineage>
        <taxon>Eukaryota</taxon>
        <taxon>Viridiplantae</taxon>
        <taxon>Streptophyta</taxon>
        <taxon>Embryophyta</taxon>
        <taxon>Tracheophyta</taxon>
        <taxon>Spermatophyta</taxon>
        <taxon>Magnoliopsida</taxon>
        <taxon>eudicotyledons</taxon>
        <taxon>Gunneridae</taxon>
        <taxon>Pentapetalae</taxon>
        <taxon>rosids</taxon>
        <taxon>fabids</taxon>
        <taxon>Fagales</taxon>
        <taxon>Fagaceae</taxon>
        <taxon>Quercus</taxon>
    </lineage>
</organism>
<dbReference type="AlphaFoldDB" id="A0AAN7F026"/>
<dbReference type="InterPro" id="IPR033443">
    <property type="entry name" value="PROP1-like_PPR_dom"/>
</dbReference>
<dbReference type="NCBIfam" id="TIGR00756">
    <property type="entry name" value="PPR"/>
    <property type="match status" value="6"/>
</dbReference>
<comment type="caution">
    <text evidence="6">The sequence shown here is derived from an EMBL/GenBank/DDBJ whole genome shotgun (WGS) entry which is preliminary data.</text>
</comment>
<keyword evidence="7" id="KW-1185">Reference proteome</keyword>
<feature type="repeat" description="PPR" evidence="3">
    <location>
        <begin position="259"/>
        <end position="293"/>
    </location>
</feature>
<feature type="region of interest" description="Disordered" evidence="4">
    <location>
        <begin position="15"/>
        <end position="65"/>
    </location>
</feature>
<feature type="repeat" description="PPR" evidence="3">
    <location>
        <begin position="366"/>
        <end position="400"/>
    </location>
</feature>
<dbReference type="InterPro" id="IPR002885">
    <property type="entry name" value="PPR_rpt"/>
</dbReference>